<dbReference type="OrthoDB" id="285308at2759"/>
<keyword evidence="2 6" id="KW-0645">Protease</keyword>
<evidence type="ECO:0000313" key="7">
    <source>
        <dbReference type="EnsemblMetazoa" id="G31113.1:cds"/>
    </source>
</evidence>
<accession>A0A8W8M5V4</accession>
<dbReference type="OMA" id="EAHQNCV"/>
<keyword evidence="3 6" id="KW-0479">Metal-binding</keyword>
<evidence type="ECO:0000313" key="8">
    <source>
        <dbReference type="Proteomes" id="UP000005408"/>
    </source>
</evidence>
<dbReference type="GO" id="GO:0033615">
    <property type="term" value="P:mitochondrial proton-transporting ATP synthase complex assembly"/>
    <property type="evidence" value="ECO:0007669"/>
    <property type="project" value="TreeGrafter"/>
</dbReference>
<comment type="similarity">
    <text evidence="1 6">Belongs to the peptidase M76 family.</text>
</comment>
<dbReference type="Proteomes" id="UP000005408">
    <property type="component" value="Unassembled WGS sequence"/>
</dbReference>
<evidence type="ECO:0000256" key="3">
    <source>
        <dbReference type="ARBA" id="ARBA00022723"/>
    </source>
</evidence>
<dbReference type="GO" id="GO:0046872">
    <property type="term" value="F:metal ion binding"/>
    <property type="evidence" value="ECO:0007669"/>
    <property type="project" value="UniProtKB-KW"/>
</dbReference>
<keyword evidence="8" id="KW-1185">Reference proteome</keyword>
<keyword evidence="4 6" id="KW-0378">Hydrolase</keyword>
<dbReference type="Pfam" id="PF09768">
    <property type="entry name" value="Peptidase_M76"/>
    <property type="match status" value="1"/>
</dbReference>
<sequence>MKDESDENTRKNQRLQETFEEDFGYPLYPERKNPELYKEYSALGRRCVKVIEKRVVKCFTHCPELRILHQALRDHGCDFNLRRNISVEKCEKKVSGGYDPNTNQIVLCYSNIPVSATCKLLFHEMTHAFDDCRAKVDFTKIEHLACTEIRAAAFADCGVLSGFLNNAGFDITDKHKECVKKHALRSIVTARNITEEKGRQVIDSVFDKCYNDVAPFESQKLSEGDYYNKYIRMTKKPETLIPKFRLF</sequence>
<dbReference type="GO" id="GO:0005739">
    <property type="term" value="C:mitochondrion"/>
    <property type="evidence" value="ECO:0007669"/>
    <property type="project" value="GOC"/>
</dbReference>
<dbReference type="RefSeq" id="XP_065936947.1">
    <property type="nucleotide sequence ID" value="XM_066080875.1"/>
</dbReference>
<proteinExistence type="inferred from homology"/>
<organism evidence="7 8">
    <name type="scientific">Magallana gigas</name>
    <name type="common">Pacific oyster</name>
    <name type="synonym">Crassostrea gigas</name>
    <dbReference type="NCBI Taxonomy" id="29159"/>
    <lineage>
        <taxon>Eukaryota</taxon>
        <taxon>Metazoa</taxon>
        <taxon>Spiralia</taxon>
        <taxon>Lophotrochozoa</taxon>
        <taxon>Mollusca</taxon>
        <taxon>Bivalvia</taxon>
        <taxon>Autobranchia</taxon>
        <taxon>Pteriomorphia</taxon>
        <taxon>Ostreida</taxon>
        <taxon>Ostreoidea</taxon>
        <taxon>Ostreidae</taxon>
        <taxon>Magallana</taxon>
    </lineage>
</organism>
<dbReference type="EC" id="3.4.24.-" evidence="6"/>
<dbReference type="InterPro" id="IPR019165">
    <property type="entry name" value="Peptidase_M76_ATP23"/>
</dbReference>
<evidence type="ECO:0000256" key="1">
    <source>
        <dbReference type="ARBA" id="ARBA00009915"/>
    </source>
</evidence>
<dbReference type="GO" id="GO:0034982">
    <property type="term" value="P:mitochondrial protein processing"/>
    <property type="evidence" value="ECO:0007669"/>
    <property type="project" value="TreeGrafter"/>
</dbReference>
<dbReference type="GO" id="GO:0004222">
    <property type="term" value="F:metalloendopeptidase activity"/>
    <property type="evidence" value="ECO:0007669"/>
    <property type="project" value="InterPro"/>
</dbReference>
<dbReference type="EnsemblMetazoa" id="G31113.1">
    <property type="protein sequence ID" value="G31113.1:cds"/>
    <property type="gene ID" value="G31113"/>
</dbReference>
<dbReference type="GeneID" id="105325983"/>
<dbReference type="KEGG" id="crg:105325983"/>
<evidence type="ECO:0000256" key="5">
    <source>
        <dbReference type="ARBA" id="ARBA00023049"/>
    </source>
</evidence>
<evidence type="ECO:0000256" key="6">
    <source>
        <dbReference type="RuleBase" id="RU364057"/>
    </source>
</evidence>
<dbReference type="PANTHER" id="PTHR21711:SF0">
    <property type="entry name" value="MITOCHONDRIAL INNER MEMBRANE PROTEASE ATP23 HOMOLOG"/>
    <property type="match status" value="1"/>
</dbReference>
<name>A0A8W8M5V4_MAGGI</name>
<reference evidence="7" key="1">
    <citation type="submission" date="2022-08" db="UniProtKB">
        <authorList>
            <consortium name="EnsemblMetazoa"/>
        </authorList>
    </citation>
    <scope>IDENTIFICATION</scope>
    <source>
        <strain evidence="7">05x7-T-G4-1.051#20</strain>
    </source>
</reference>
<dbReference type="AlphaFoldDB" id="A0A8W8M5V4"/>
<evidence type="ECO:0000256" key="4">
    <source>
        <dbReference type="ARBA" id="ARBA00022801"/>
    </source>
</evidence>
<protein>
    <recommendedName>
        <fullName evidence="6">Mitochondrial inner membrane protease ATP23</fullName>
        <ecNumber evidence="6">3.4.24.-</ecNumber>
    </recommendedName>
</protein>
<keyword evidence="5 6" id="KW-0482">Metalloprotease</keyword>
<dbReference type="PANTHER" id="PTHR21711">
    <property type="entry name" value="MITOCHONDRIAL INNER MEMBRANE PROTEASE"/>
    <property type="match status" value="1"/>
</dbReference>
<evidence type="ECO:0000256" key="2">
    <source>
        <dbReference type="ARBA" id="ARBA00022670"/>
    </source>
</evidence>